<keyword evidence="2" id="KW-1185">Reference proteome</keyword>
<reference evidence="1" key="1">
    <citation type="journal article" date="2014" name="Int. J. Syst. Evol. Microbiol.">
        <title>Complete genome sequence of Corynebacterium casei LMG S-19264T (=DSM 44701T), isolated from a smear-ripened cheese.</title>
        <authorList>
            <consortium name="US DOE Joint Genome Institute (JGI-PGF)"/>
            <person name="Walter F."/>
            <person name="Albersmeier A."/>
            <person name="Kalinowski J."/>
            <person name="Ruckert C."/>
        </authorList>
    </citation>
    <scope>NUCLEOTIDE SEQUENCE</scope>
    <source>
        <strain evidence="1">JCM 4654</strain>
    </source>
</reference>
<name>A0A918Y929_9ACTN</name>
<evidence type="ECO:0000313" key="2">
    <source>
        <dbReference type="Proteomes" id="UP000608955"/>
    </source>
</evidence>
<comment type="caution">
    <text evidence="1">The sequence shown here is derived from an EMBL/GenBank/DDBJ whole genome shotgun (WGS) entry which is preliminary data.</text>
</comment>
<gene>
    <name evidence="1" type="ORF">GCM10010508_59890</name>
</gene>
<organism evidence="1 2">
    <name type="scientific">Streptomyces naganishii JCM 4654</name>
    <dbReference type="NCBI Taxonomy" id="1306179"/>
    <lineage>
        <taxon>Bacteria</taxon>
        <taxon>Bacillati</taxon>
        <taxon>Actinomycetota</taxon>
        <taxon>Actinomycetes</taxon>
        <taxon>Kitasatosporales</taxon>
        <taxon>Streptomycetaceae</taxon>
        <taxon>Streptomyces</taxon>
    </lineage>
</organism>
<protein>
    <submittedName>
        <fullName evidence="1">Uncharacterized protein</fullName>
    </submittedName>
</protein>
<sequence>MKTAAESRVAVVTQLIWAVLLPRLVPIRPRTGTTSVCIIDTTTAARLRTRMTGISCRCRLGDGAAVGDTGALFAAGYRTEARSR</sequence>
<dbReference type="Proteomes" id="UP000608955">
    <property type="component" value="Unassembled WGS sequence"/>
</dbReference>
<dbReference type="AlphaFoldDB" id="A0A918Y929"/>
<proteinExistence type="predicted"/>
<evidence type="ECO:0000313" key="1">
    <source>
        <dbReference type="EMBL" id="GHD95354.1"/>
    </source>
</evidence>
<accession>A0A918Y929</accession>
<reference evidence="1" key="2">
    <citation type="submission" date="2020-09" db="EMBL/GenBank/DDBJ databases">
        <authorList>
            <person name="Sun Q."/>
            <person name="Ohkuma M."/>
        </authorList>
    </citation>
    <scope>NUCLEOTIDE SEQUENCE</scope>
    <source>
        <strain evidence="1">JCM 4654</strain>
    </source>
</reference>
<dbReference type="EMBL" id="BMVF01000021">
    <property type="protein sequence ID" value="GHD95354.1"/>
    <property type="molecule type" value="Genomic_DNA"/>
</dbReference>